<dbReference type="RefSeq" id="XP_007719298.1">
    <property type="nucleotide sequence ID" value="XM_007721108.1"/>
</dbReference>
<feature type="compositionally biased region" description="Polar residues" evidence="1">
    <location>
        <begin position="92"/>
        <end position="108"/>
    </location>
</feature>
<feature type="compositionally biased region" description="Polar residues" evidence="1">
    <location>
        <begin position="865"/>
        <end position="874"/>
    </location>
</feature>
<feature type="compositionally biased region" description="Basic and acidic residues" evidence="1">
    <location>
        <begin position="1013"/>
        <end position="1029"/>
    </location>
</feature>
<feature type="compositionally biased region" description="Basic and acidic residues" evidence="1">
    <location>
        <begin position="187"/>
        <end position="198"/>
    </location>
</feature>
<feature type="compositionally biased region" description="Low complexity" evidence="1">
    <location>
        <begin position="350"/>
        <end position="366"/>
    </location>
</feature>
<feature type="region of interest" description="Disordered" evidence="1">
    <location>
        <begin position="825"/>
        <end position="1152"/>
    </location>
</feature>
<dbReference type="HOGENOM" id="CLU_252013_0_0_1"/>
<proteinExistence type="predicted"/>
<feature type="compositionally biased region" description="Low complexity" evidence="1">
    <location>
        <begin position="488"/>
        <end position="503"/>
    </location>
</feature>
<feature type="compositionally biased region" description="Basic and acidic residues" evidence="1">
    <location>
        <begin position="1105"/>
        <end position="1115"/>
    </location>
</feature>
<evidence type="ECO:0000313" key="3">
    <source>
        <dbReference type="Proteomes" id="UP000019484"/>
    </source>
</evidence>
<accession>W9ZKN4</accession>
<feature type="compositionally biased region" description="Polar residues" evidence="1">
    <location>
        <begin position="378"/>
        <end position="388"/>
    </location>
</feature>
<feature type="compositionally biased region" description="Polar residues" evidence="1">
    <location>
        <begin position="517"/>
        <end position="528"/>
    </location>
</feature>
<feature type="compositionally biased region" description="Polar residues" evidence="1">
    <location>
        <begin position="61"/>
        <end position="74"/>
    </location>
</feature>
<feature type="compositionally biased region" description="Polar residues" evidence="1">
    <location>
        <begin position="535"/>
        <end position="547"/>
    </location>
</feature>
<feature type="compositionally biased region" description="Polar residues" evidence="1">
    <location>
        <begin position="214"/>
        <end position="243"/>
    </location>
</feature>
<dbReference type="STRING" id="1182541.W9ZKN4"/>
<protein>
    <submittedName>
        <fullName evidence="2">Uncharacterized protein</fullName>
    </submittedName>
</protein>
<evidence type="ECO:0000256" key="1">
    <source>
        <dbReference type="SAM" id="MobiDB-lite"/>
    </source>
</evidence>
<evidence type="ECO:0000313" key="2">
    <source>
        <dbReference type="EMBL" id="EXJ95069.1"/>
    </source>
</evidence>
<dbReference type="AlphaFoldDB" id="W9ZKN4"/>
<feature type="compositionally biased region" description="Polar residues" evidence="1">
    <location>
        <begin position="1079"/>
        <end position="1101"/>
    </location>
</feature>
<feature type="compositionally biased region" description="Basic and acidic residues" evidence="1">
    <location>
        <begin position="960"/>
        <end position="972"/>
    </location>
</feature>
<dbReference type="GeneID" id="19155097"/>
<dbReference type="eggNOG" id="ENOG502SHV0">
    <property type="taxonomic scope" value="Eukaryota"/>
</dbReference>
<feature type="region of interest" description="Disordered" evidence="1">
    <location>
        <begin position="1"/>
        <end position="332"/>
    </location>
</feature>
<feature type="compositionally biased region" description="Polar residues" evidence="1">
    <location>
        <begin position="897"/>
        <end position="925"/>
    </location>
</feature>
<dbReference type="Proteomes" id="UP000019484">
    <property type="component" value="Unassembled WGS sequence"/>
</dbReference>
<feature type="compositionally biased region" description="Low complexity" evidence="1">
    <location>
        <begin position="750"/>
        <end position="763"/>
    </location>
</feature>
<organism evidence="2 3">
    <name type="scientific">Capronia coronata CBS 617.96</name>
    <dbReference type="NCBI Taxonomy" id="1182541"/>
    <lineage>
        <taxon>Eukaryota</taxon>
        <taxon>Fungi</taxon>
        <taxon>Dikarya</taxon>
        <taxon>Ascomycota</taxon>
        <taxon>Pezizomycotina</taxon>
        <taxon>Eurotiomycetes</taxon>
        <taxon>Chaetothyriomycetidae</taxon>
        <taxon>Chaetothyriales</taxon>
        <taxon>Herpotrichiellaceae</taxon>
        <taxon>Capronia</taxon>
    </lineage>
</organism>
<reference evidence="2 3" key="1">
    <citation type="submission" date="2013-03" db="EMBL/GenBank/DDBJ databases">
        <title>The Genome Sequence of Capronia coronata CBS 617.96.</title>
        <authorList>
            <consortium name="The Broad Institute Genomics Platform"/>
            <person name="Cuomo C."/>
            <person name="de Hoog S."/>
            <person name="Gorbushina A."/>
            <person name="Walker B."/>
            <person name="Young S.K."/>
            <person name="Zeng Q."/>
            <person name="Gargeya S."/>
            <person name="Fitzgerald M."/>
            <person name="Haas B."/>
            <person name="Abouelleil A."/>
            <person name="Allen A.W."/>
            <person name="Alvarado L."/>
            <person name="Arachchi H.M."/>
            <person name="Berlin A.M."/>
            <person name="Chapman S.B."/>
            <person name="Gainer-Dewar J."/>
            <person name="Goldberg J."/>
            <person name="Griggs A."/>
            <person name="Gujja S."/>
            <person name="Hansen M."/>
            <person name="Howarth C."/>
            <person name="Imamovic A."/>
            <person name="Ireland A."/>
            <person name="Larimer J."/>
            <person name="McCowan C."/>
            <person name="Murphy C."/>
            <person name="Pearson M."/>
            <person name="Poon T.W."/>
            <person name="Priest M."/>
            <person name="Roberts A."/>
            <person name="Saif S."/>
            <person name="Shea T."/>
            <person name="Sisk P."/>
            <person name="Sykes S."/>
            <person name="Wortman J."/>
            <person name="Nusbaum C."/>
            <person name="Birren B."/>
        </authorList>
    </citation>
    <scope>NUCLEOTIDE SEQUENCE [LARGE SCALE GENOMIC DNA]</scope>
    <source>
        <strain evidence="2 3">CBS 617.96</strain>
    </source>
</reference>
<feature type="compositionally biased region" description="Polar residues" evidence="1">
    <location>
        <begin position="294"/>
        <end position="310"/>
    </location>
</feature>
<dbReference type="EMBL" id="AMWN01000001">
    <property type="protein sequence ID" value="EXJ95069.1"/>
    <property type="molecule type" value="Genomic_DNA"/>
</dbReference>
<feature type="region of interest" description="Disordered" evidence="1">
    <location>
        <begin position="418"/>
        <end position="792"/>
    </location>
</feature>
<feature type="compositionally biased region" description="Basic and acidic residues" evidence="1">
    <location>
        <begin position="257"/>
        <end position="274"/>
    </location>
</feature>
<feature type="compositionally biased region" description="Acidic residues" evidence="1">
    <location>
        <begin position="31"/>
        <end position="43"/>
    </location>
</feature>
<comment type="caution">
    <text evidence="2">The sequence shown here is derived from an EMBL/GenBank/DDBJ whole genome shotgun (WGS) entry which is preliminary data.</text>
</comment>
<feature type="compositionally biased region" description="Polar residues" evidence="1">
    <location>
        <begin position="1118"/>
        <end position="1135"/>
    </location>
</feature>
<feature type="compositionally biased region" description="Polar residues" evidence="1">
    <location>
        <begin position="843"/>
        <end position="858"/>
    </location>
</feature>
<dbReference type="OrthoDB" id="5151921at2759"/>
<keyword evidence="3" id="KW-1185">Reference proteome</keyword>
<feature type="compositionally biased region" description="Basic and acidic residues" evidence="1">
    <location>
        <begin position="607"/>
        <end position="665"/>
    </location>
</feature>
<feature type="region of interest" description="Disordered" evidence="1">
    <location>
        <begin position="348"/>
        <end position="404"/>
    </location>
</feature>
<sequence length="1278" mass="138096">MAAPNSFAAYKTNVGRSVTKKWREANQISYDGDDWGDDDEYDEPAAVSPDNGVHQHWGPQPNVSSNRSVTNPSPSRLRGRTSFDRGDDRRAFSSSTGGFNSPYPTTQRAPFPELEHDFEPSSPNFRDQPPLRVNTQPQGPMPPGMFRPGSRGRQYGPSFDAPFSVPGAFPQQRRSGSSNRPPPGDIFQRHESPMRPDSRGSGASVRQFPPRKASLSQQLPPQTDFTQGSPPVASSQDVDSLNISEDKPIPVFVRPSDIYKRMPQEMEKVRKSQESSRPSIESITGHAREGSVGARSTSSDPRDVTNTISQYIDDPDFTRRLKPTLDPVPERKSEYGFDNILIASDAPIQSSETAADGGSATTTGSSIYTDRPDPVSAASVSRNVSLSETIPEAEPQRSSPVRPTFALPAIGRLSAFGMDFGASTPTTQTETDQTSDQLASRAAADAESAKPEPNIGSDVRGLQHQPSFGYKSIVQQAFDESENPTILSPVSNSSSIDRSNSASTTDISPIIPRRQEPGSTVSDFQSAHPTIPEEPSQSDSRPTSTATVRPGEAQELEDDDFAPSGPLRTGYRRDVTPPSVDNSPAKRPLSVEVAASPQPQHGAMVVEQEHETKHEGSTYGRTLDDKPLPAEPTERVDDHDQTSDHDVPSEESLKAEVEHEWEAQKEQFNAQKDLPDSGPATSDMPAPMQRSETPAKGSVRDLAGKLETLSGRSTPNNITTNQPPVEDRPQPQSRLESFRPSLPGGWQSYTSTAASVTPASTNTPVQQSSESPLVQPRPPFAPTHGDSTESIPVARAPVNPAMEKDSITHRAFAAAASAGNALADSLSGRHTVEDVHTPREASEGSSENEWDASSTSSNEKPEAGSLNNRETVQDQQEEYGTVAETPVVAVPGELASSLPSSDVSAAETPSNADQQEADETYSNVDSYFPAPLRMTRGDAPVTRPQIPEVTVPEQSPSESDNERLQLEIERSLTPKSSNLAEANEHRVLQTEGSVVATEPPGFQGTSIDLGKMQSEHGDQVQKEAVHMPDRSTPNAAINPAPQLDGEQGPSTAGRPFLQQRFSWETQTDQTPPPVTPKQMSPQSTNSPDTLRIASQTGSPPVNTYRPDEDLGRSIEPESISQARTPLSPEPSTLTETDGPAFQASRQSQPEPASLRAIMSLQTPQERIRAYNETRHFLAVPDGQLQEWLLSLKTAEHAELFALNGRISQDNADPALSHKPSPRRIFTESAPARHVQEDGKKLMAAAGRFGGKAGVAAKGLFAKGKEKMRHASSGEKVAH</sequence>
<name>W9ZKN4_9EURO</name>
<gene>
    <name evidence="2" type="ORF">A1O1_00187</name>
</gene>
<feature type="compositionally biased region" description="Low complexity" evidence="1">
    <location>
        <begin position="423"/>
        <end position="446"/>
    </location>
</feature>
<feature type="compositionally biased region" description="Basic and acidic residues" evidence="1">
    <location>
        <begin position="81"/>
        <end position="91"/>
    </location>
</feature>
<feature type="compositionally biased region" description="Basic and acidic residues" evidence="1">
    <location>
        <begin position="830"/>
        <end position="842"/>
    </location>
</feature>
<feature type="compositionally biased region" description="Polar residues" evidence="1">
    <location>
        <begin position="710"/>
        <end position="723"/>
    </location>
</feature>